<protein>
    <submittedName>
        <fullName evidence="9">SusC/RagA family TonB-linked outer membrane protein</fullName>
    </submittedName>
</protein>
<dbReference type="InterPro" id="IPR023996">
    <property type="entry name" value="TonB-dep_OMP_SusC/RagA"/>
</dbReference>
<gene>
    <name evidence="9" type="ORF">EZV76_07955</name>
</gene>
<dbReference type="InterPro" id="IPR036942">
    <property type="entry name" value="Beta-barrel_TonB_sf"/>
</dbReference>
<dbReference type="InterPro" id="IPR008969">
    <property type="entry name" value="CarboxyPept-like_regulatory"/>
</dbReference>
<accession>A0A4V4HX33</accession>
<keyword evidence="2 7" id="KW-0813">Transport</keyword>
<evidence type="ECO:0000313" key="10">
    <source>
        <dbReference type="Proteomes" id="UP000310406"/>
    </source>
</evidence>
<dbReference type="InterPro" id="IPR037066">
    <property type="entry name" value="Plug_dom_sf"/>
</dbReference>
<name>A0A4V4HX33_9FLAO</name>
<keyword evidence="10" id="KW-1185">Reference proteome</keyword>
<evidence type="ECO:0000256" key="7">
    <source>
        <dbReference type="PROSITE-ProRule" id="PRU01360"/>
    </source>
</evidence>
<reference evidence="9 10" key="1">
    <citation type="submission" date="2019-03" db="EMBL/GenBank/DDBJ databases">
        <title>Muricauda SCR12 sp.nov, a marine bacterium isolated from Pacific Ocean:the Okinawa trough.</title>
        <authorList>
            <person name="Liu L."/>
        </authorList>
    </citation>
    <scope>NUCLEOTIDE SEQUENCE [LARGE SCALE GENOMIC DNA]</scope>
    <source>
        <strain evidence="9 10">SCR12</strain>
    </source>
</reference>
<dbReference type="PROSITE" id="PS52016">
    <property type="entry name" value="TONB_DEPENDENT_REC_3"/>
    <property type="match status" value="1"/>
</dbReference>
<evidence type="ECO:0000313" key="9">
    <source>
        <dbReference type="EMBL" id="THV59496.1"/>
    </source>
</evidence>
<dbReference type="GO" id="GO:0009279">
    <property type="term" value="C:cell outer membrane"/>
    <property type="evidence" value="ECO:0007669"/>
    <property type="project" value="UniProtKB-SubCell"/>
</dbReference>
<keyword evidence="5 7" id="KW-0472">Membrane</keyword>
<dbReference type="Proteomes" id="UP000310406">
    <property type="component" value="Unassembled WGS sequence"/>
</dbReference>
<organism evidence="9 10">
    <name type="scientific">Flagellimonas alvinocaridis</name>
    <dbReference type="NCBI Taxonomy" id="2530200"/>
    <lineage>
        <taxon>Bacteria</taxon>
        <taxon>Pseudomonadati</taxon>
        <taxon>Bacteroidota</taxon>
        <taxon>Flavobacteriia</taxon>
        <taxon>Flavobacteriales</taxon>
        <taxon>Flavobacteriaceae</taxon>
        <taxon>Flagellimonas</taxon>
    </lineage>
</organism>
<keyword evidence="4 7" id="KW-0812">Transmembrane</keyword>
<dbReference type="OrthoDB" id="9768177at2"/>
<dbReference type="Pfam" id="PF07715">
    <property type="entry name" value="Plug"/>
    <property type="match status" value="1"/>
</dbReference>
<dbReference type="InterPro" id="IPR039426">
    <property type="entry name" value="TonB-dep_rcpt-like"/>
</dbReference>
<sequence>MKNTLCKSYFSAKIDLKMKISALFLLVALFQLNANNSYSQKFVSMKMENASIASVFEKIEESTDYNILYKNSTLDLNKRISVDVEKVKIDILMDIILAESNISYEIRRKLIVLVEKENEPEKISTQSEKASKPNFINITGTVTDENNSPLPGVSIVIKGTIKGVSSDFDGNYAIDASQGDILVYSYIGYQTKEITVGNNPVVNVTMVPSVSNLDEVIVTAIGTKQLKDESGSTSSTIQSDNIAKSGEAGVINALAGKASGVRIGKSNGDPGAGSSIQIRGANTIQGASQPLIILDGIPVSNDNIGGVTLSQQSRLDDINPKDIASVQILKGASAAALWGSRAANGVIVITTKSGQLGQKPTIQYTFSQSYDYINVRTPLQNSFGQGRNGVFSTSFAESWGDKITDRSGEPDDLDTSGASFLSSTTGNRYYPVISKNSRETFTDSNYDKVFRIGTFSQHNVSVNGGGQRASYFFSYENLDQKGIIKNYDYKRQNVRLNTKFQMTDWLSWNNRVSFTNTRSNRIEQAGETTNGILLGLLRTAPDFDITDYIGTYTASNGDIITNRQRSYRRQLGESENPIYNNPLWTLNEQKAPNDVNRFIINPELTIDPVNWLKVILRGGLDYYTDARSQFYPIGSASGLRSSGYWSQTDINSKEFNLDGIIVATHDFSNDLGVSATFGVNFNDRKRVINTNTISPFAVDSRLPTPDLNPDQAASSWNRNLQHIRSNRGYGILGINLYGQLFFNFSGALEASSTIKGSFFYPSVDLAWQFSDLVGSSDFLSFGKLRAAWGKVGIQPAPYKFETLATTGFSSFGGSFMVDSEKGNPNLKPEIKTEWEVGTDLRFFKDRVGLGFTYYRNETKDILFAVKANPSSGFNFNYKNAAVIENKGLEVDLTGKLIETDDLKLSINTNYNNNENMVVDIAGAETVDIGGTSKAVKGYPMSSFFLPGTLRNEDNSLALDANGFPQLDTESRVLGDPNPDWRGGIGMQLNFKGLDFSFLFEHSQGGDFINRTRVVLYGFGVHKDVAQEVTLTEDLVNVNGDVILAGTTVRGNIADFGGGDVLLDESWYRGIGGGLGFNKTNDLFIEDATWTKLRNVTLGYTFSGLKLSKKLALDSFRISVTGRDLILWTGIKDVDPETNNYGVSNAFGMNYFNNPGTRSVLFNVQANF</sequence>
<dbReference type="Gene3D" id="2.60.40.1120">
    <property type="entry name" value="Carboxypeptidase-like, regulatory domain"/>
    <property type="match status" value="1"/>
</dbReference>
<evidence type="ECO:0000256" key="6">
    <source>
        <dbReference type="ARBA" id="ARBA00023237"/>
    </source>
</evidence>
<dbReference type="SUPFAM" id="SSF49464">
    <property type="entry name" value="Carboxypeptidase regulatory domain-like"/>
    <property type="match status" value="1"/>
</dbReference>
<comment type="similarity">
    <text evidence="7">Belongs to the TonB-dependent receptor family.</text>
</comment>
<dbReference type="InterPro" id="IPR023997">
    <property type="entry name" value="TonB-dep_OMP_SusC/RagA_CS"/>
</dbReference>
<feature type="domain" description="TonB-dependent receptor plug" evidence="8">
    <location>
        <begin position="229"/>
        <end position="346"/>
    </location>
</feature>
<dbReference type="InterPro" id="IPR012910">
    <property type="entry name" value="Plug_dom"/>
</dbReference>
<dbReference type="AlphaFoldDB" id="A0A4V4HX33"/>
<proteinExistence type="inferred from homology"/>
<keyword evidence="3 7" id="KW-1134">Transmembrane beta strand</keyword>
<dbReference type="NCBIfam" id="TIGR04057">
    <property type="entry name" value="SusC_RagA_signa"/>
    <property type="match status" value="1"/>
</dbReference>
<keyword evidence="6 7" id="KW-0998">Cell outer membrane</keyword>
<dbReference type="Pfam" id="PF13715">
    <property type="entry name" value="CarbopepD_reg_2"/>
    <property type="match status" value="1"/>
</dbReference>
<evidence type="ECO:0000256" key="4">
    <source>
        <dbReference type="ARBA" id="ARBA00022692"/>
    </source>
</evidence>
<evidence type="ECO:0000259" key="8">
    <source>
        <dbReference type="Pfam" id="PF07715"/>
    </source>
</evidence>
<dbReference type="RefSeq" id="WP_136566015.1">
    <property type="nucleotide sequence ID" value="NZ_SNTZ01000003.1"/>
</dbReference>
<evidence type="ECO:0000256" key="1">
    <source>
        <dbReference type="ARBA" id="ARBA00004571"/>
    </source>
</evidence>
<dbReference type="SUPFAM" id="SSF56935">
    <property type="entry name" value="Porins"/>
    <property type="match status" value="1"/>
</dbReference>
<comment type="caution">
    <text evidence="9">The sequence shown here is derived from an EMBL/GenBank/DDBJ whole genome shotgun (WGS) entry which is preliminary data.</text>
</comment>
<comment type="subcellular location">
    <subcellularLocation>
        <location evidence="1 7">Cell outer membrane</location>
        <topology evidence="1 7">Multi-pass membrane protein</topology>
    </subcellularLocation>
</comment>
<dbReference type="NCBIfam" id="TIGR04056">
    <property type="entry name" value="OMP_RagA_SusC"/>
    <property type="match status" value="1"/>
</dbReference>
<dbReference type="EMBL" id="SNTZ01000003">
    <property type="protein sequence ID" value="THV59496.1"/>
    <property type="molecule type" value="Genomic_DNA"/>
</dbReference>
<dbReference type="Gene3D" id="2.170.130.10">
    <property type="entry name" value="TonB-dependent receptor, plug domain"/>
    <property type="match status" value="1"/>
</dbReference>
<evidence type="ECO:0000256" key="3">
    <source>
        <dbReference type="ARBA" id="ARBA00022452"/>
    </source>
</evidence>
<dbReference type="Gene3D" id="2.40.170.20">
    <property type="entry name" value="TonB-dependent receptor, beta-barrel domain"/>
    <property type="match status" value="1"/>
</dbReference>
<evidence type="ECO:0000256" key="5">
    <source>
        <dbReference type="ARBA" id="ARBA00023136"/>
    </source>
</evidence>
<evidence type="ECO:0000256" key="2">
    <source>
        <dbReference type="ARBA" id="ARBA00022448"/>
    </source>
</evidence>